<proteinExistence type="predicted"/>
<feature type="compositionally biased region" description="Basic and acidic residues" evidence="1">
    <location>
        <begin position="31"/>
        <end position="66"/>
    </location>
</feature>
<evidence type="ECO:0000256" key="1">
    <source>
        <dbReference type="SAM" id="MobiDB-lite"/>
    </source>
</evidence>
<gene>
    <name evidence="2" type="ORF">V6N12_011007</name>
</gene>
<dbReference type="Proteomes" id="UP001472677">
    <property type="component" value="Unassembled WGS sequence"/>
</dbReference>
<reference evidence="2 3" key="1">
    <citation type="journal article" date="2024" name="G3 (Bethesda)">
        <title>Genome assembly of Hibiscus sabdariffa L. provides insights into metabolisms of medicinal natural products.</title>
        <authorList>
            <person name="Kim T."/>
        </authorList>
    </citation>
    <scope>NUCLEOTIDE SEQUENCE [LARGE SCALE GENOMIC DNA]</scope>
    <source>
        <strain evidence="2">TK-2024</strain>
        <tissue evidence="2">Old leaves</tissue>
    </source>
</reference>
<name>A0ABR2ELS8_9ROSI</name>
<evidence type="ECO:0000313" key="3">
    <source>
        <dbReference type="Proteomes" id="UP001472677"/>
    </source>
</evidence>
<organism evidence="2 3">
    <name type="scientific">Hibiscus sabdariffa</name>
    <name type="common">roselle</name>
    <dbReference type="NCBI Taxonomy" id="183260"/>
    <lineage>
        <taxon>Eukaryota</taxon>
        <taxon>Viridiplantae</taxon>
        <taxon>Streptophyta</taxon>
        <taxon>Embryophyta</taxon>
        <taxon>Tracheophyta</taxon>
        <taxon>Spermatophyta</taxon>
        <taxon>Magnoliopsida</taxon>
        <taxon>eudicotyledons</taxon>
        <taxon>Gunneridae</taxon>
        <taxon>Pentapetalae</taxon>
        <taxon>rosids</taxon>
        <taxon>malvids</taxon>
        <taxon>Malvales</taxon>
        <taxon>Malvaceae</taxon>
        <taxon>Malvoideae</taxon>
        <taxon>Hibiscus</taxon>
    </lineage>
</organism>
<keyword evidence="3" id="KW-1185">Reference proteome</keyword>
<comment type="caution">
    <text evidence="2">The sequence shown here is derived from an EMBL/GenBank/DDBJ whole genome shotgun (WGS) entry which is preliminary data.</text>
</comment>
<dbReference type="EMBL" id="JBBPBM010000012">
    <property type="protein sequence ID" value="KAK8562943.1"/>
    <property type="molecule type" value="Genomic_DNA"/>
</dbReference>
<accession>A0ABR2ELS8</accession>
<sequence length="73" mass="8265">MKLGESGDVASEVNMREGEIVAGEVKMRKELDYHQRSEGEGRRLEPSRTTREEAAFEPSGRDDTRKPLRSKTS</sequence>
<protein>
    <submittedName>
        <fullName evidence="2">Uncharacterized protein</fullName>
    </submittedName>
</protein>
<evidence type="ECO:0000313" key="2">
    <source>
        <dbReference type="EMBL" id="KAK8562943.1"/>
    </source>
</evidence>
<feature type="region of interest" description="Disordered" evidence="1">
    <location>
        <begin position="31"/>
        <end position="73"/>
    </location>
</feature>